<dbReference type="AlphaFoldDB" id="A0A375YSK5"/>
<dbReference type="EMBL" id="UEGW01000001">
    <property type="protein sequence ID" value="SRX91817.1"/>
    <property type="molecule type" value="Genomic_DNA"/>
</dbReference>
<dbReference type="PROSITE" id="PS51683">
    <property type="entry name" value="SAM_OMT_II"/>
    <property type="match status" value="1"/>
</dbReference>
<evidence type="ECO:0000313" key="6">
    <source>
        <dbReference type="EMBL" id="SRX91817.1"/>
    </source>
</evidence>
<dbReference type="PANTHER" id="PTHR43712:SF2">
    <property type="entry name" value="O-METHYLTRANSFERASE CICE"/>
    <property type="match status" value="1"/>
</dbReference>
<dbReference type="GO" id="GO:0008171">
    <property type="term" value="F:O-methyltransferase activity"/>
    <property type="evidence" value="ECO:0007669"/>
    <property type="project" value="InterPro"/>
</dbReference>
<feature type="domain" description="O-methyltransferase C-terminal" evidence="4">
    <location>
        <begin position="151"/>
        <end position="360"/>
    </location>
</feature>
<keyword evidence="2 6" id="KW-0808">Transferase</keyword>
<dbReference type="InterPro" id="IPR001077">
    <property type="entry name" value="COMT_C"/>
</dbReference>
<reference evidence="6 7" key="1">
    <citation type="submission" date="2018-05" db="EMBL/GenBank/DDBJ databases">
        <authorList>
            <consortium name="IHU Genomes"/>
        </authorList>
    </citation>
    <scope>NUCLEOTIDE SEQUENCE [LARGE SCALE GENOMIC DNA]</scope>
    <source>
        <strain evidence="6 7">P7336</strain>
    </source>
</reference>
<proteinExistence type="predicted"/>
<feature type="domain" description="O-methyltransferase dimerisation" evidence="5">
    <location>
        <begin position="57"/>
        <end position="129"/>
    </location>
</feature>
<dbReference type="STRING" id="29313.BHQ16_06680"/>
<name>A0A375YSK5_MYCSH</name>
<dbReference type="PANTHER" id="PTHR43712">
    <property type="entry name" value="PUTATIVE (AFU_ORTHOLOGUE AFUA_4G14580)-RELATED"/>
    <property type="match status" value="1"/>
</dbReference>
<dbReference type="Gene3D" id="1.10.10.10">
    <property type="entry name" value="Winged helix-like DNA-binding domain superfamily/Winged helix DNA-binding domain"/>
    <property type="match status" value="1"/>
</dbReference>
<dbReference type="Proteomes" id="UP000252015">
    <property type="component" value="Unassembled WGS sequence"/>
</dbReference>
<dbReference type="InterPro" id="IPR029063">
    <property type="entry name" value="SAM-dependent_MTases_sf"/>
</dbReference>
<protein>
    <submittedName>
        <fullName evidence="6">O-methyltransferase family 2 [Methylocystis sp. SC2]</fullName>
    </submittedName>
</protein>
<dbReference type="InterPro" id="IPR036388">
    <property type="entry name" value="WH-like_DNA-bd_sf"/>
</dbReference>
<dbReference type="InterPro" id="IPR016461">
    <property type="entry name" value="COMT-like"/>
</dbReference>
<organism evidence="6 7">
    <name type="scientific">Mycobacterium shimoidei</name>
    <dbReference type="NCBI Taxonomy" id="29313"/>
    <lineage>
        <taxon>Bacteria</taxon>
        <taxon>Bacillati</taxon>
        <taxon>Actinomycetota</taxon>
        <taxon>Actinomycetes</taxon>
        <taxon>Mycobacteriales</taxon>
        <taxon>Mycobacteriaceae</taxon>
        <taxon>Mycobacterium</taxon>
    </lineage>
</organism>
<dbReference type="GO" id="GO:0032259">
    <property type="term" value="P:methylation"/>
    <property type="evidence" value="ECO:0007669"/>
    <property type="project" value="UniProtKB-KW"/>
</dbReference>
<evidence type="ECO:0000256" key="2">
    <source>
        <dbReference type="ARBA" id="ARBA00022679"/>
    </source>
</evidence>
<keyword evidence="7" id="KW-1185">Reference proteome</keyword>
<gene>
    <name evidence="6" type="ORF">MSP7336_00038</name>
</gene>
<accession>A0A375YSK5</accession>
<dbReference type="InterPro" id="IPR036390">
    <property type="entry name" value="WH_DNA-bd_sf"/>
</dbReference>
<dbReference type="SUPFAM" id="SSF46785">
    <property type="entry name" value="Winged helix' DNA-binding domain"/>
    <property type="match status" value="1"/>
</dbReference>
<evidence type="ECO:0000259" key="4">
    <source>
        <dbReference type="Pfam" id="PF00891"/>
    </source>
</evidence>
<dbReference type="Gene3D" id="3.40.50.150">
    <property type="entry name" value="Vaccinia Virus protein VP39"/>
    <property type="match status" value="1"/>
</dbReference>
<evidence type="ECO:0000313" key="7">
    <source>
        <dbReference type="Proteomes" id="UP000252015"/>
    </source>
</evidence>
<dbReference type="GO" id="GO:0046983">
    <property type="term" value="F:protein dimerization activity"/>
    <property type="evidence" value="ECO:0007669"/>
    <property type="project" value="InterPro"/>
</dbReference>
<keyword evidence="1 6" id="KW-0489">Methyltransferase</keyword>
<evidence type="ECO:0000256" key="3">
    <source>
        <dbReference type="ARBA" id="ARBA00022691"/>
    </source>
</evidence>
<dbReference type="Pfam" id="PF00891">
    <property type="entry name" value="Methyltransf_2"/>
    <property type="match status" value="1"/>
</dbReference>
<evidence type="ECO:0000256" key="1">
    <source>
        <dbReference type="ARBA" id="ARBA00022603"/>
    </source>
</evidence>
<evidence type="ECO:0000259" key="5">
    <source>
        <dbReference type="Pfam" id="PF08100"/>
    </source>
</evidence>
<dbReference type="InterPro" id="IPR012967">
    <property type="entry name" value="COMT_dimerisation"/>
</dbReference>
<dbReference type="OrthoDB" id="582216at2"/>
<sequence length="387" mass="43091">MPAAQPREVEQSAGPTSYQARDIRHERLLMRLFQSRIIGPLLRRVHGPQQIVEMGMGFWSSRLILTAVEYGVFTKLAEGPMTRAELTEAFGWHPRAAGDALDALVALRLLRRDRSGHYSNTLRSATFLDRAKPSYAAGLMELGSKRLYDLWADLPQLLRTGRPAAQEGQERAEFFPALYRDEEAMREFLTGMTGVSTGEATLLAARFPWKRFGTFVDIGTAQGALPVRVALTHPHLRGAGYDFAPVQPVFEEYVATFGLSDRLSFIAGDCLHEPLPSADVLSFGHVFHGLNRAVRNELMSKAYTAIPPGGAVIVYDAMIRPRRRRDYASLLSSLNVMLETREGYESSVDECIEMFRAHGFVRVKARHLIGPTSAVFGFKPGRLPRSG</sequence>
<dbReference type="SUPFAM" id="SSF53335">
    <property type="entry name" value="S-adenosyl-L-methionine-dependent methyltransferases"/>
    <property type="match status" value="1"/>
</dbReference>
<dbReference type="Pfam" id="PF08100">
    <property type="entry name" value="Dimerisation"/>
    <property type="match status" value="1"/>
</dbReference>
<keyword evidence="3" id="KW-0949">S-adenosyl-L-methionine</keyword>
<dbReference type="RefSeq" id="WP_084226368.1">
    <property type="nucleotide sequence ID" value="NZ_JACKUN010000014.1"/>
</dbReference>